<reference evidence="1 2" key="1">
    <citation type="submission" date="2020-06" db="EMBL/GenBank/DDBJ databases">
        <authorList>
            <person name="Li R."/>
            <person name="Bekaert M."/>
        </authorList>
    </citation>
    <scope>NUCLEOTIDE SEQUENCE [LARGE SCALE GENOMIC DNA]</scope>
    <source>
        <strain evidence="2">wild</strain>
    </source>
</reference>
<sequence>MGNSHALALITFSDSQCSVMKIGNEDIGMLQTGMSQPVVARRFNVCNSTTDRVFQRYRLTGTIKIAMKLVNRKRPYGGVILTPRHRQNRQLLARQQLLQQRNWNRVLFLMNHGLMSDLWPEERKSTEHFADKCVQEQDRFGGEGYNDMERY</sequence>
<protein>
    <submittedName>
        <fullName evidence="1">Uncharacterized protein</fullName>
    </submittedName>
</protein>
<organism evidence="1 2">
    <name type="scientific">Mytilus coruscus</name>
    <name type="common">Sea mussel</name>
    <dbReference type="NCBI Taxonomy" id="42192"/>
    <lineage>
        <taxon>Eukaryota</taxon>
        <taxon>Metazoa</taxon>
        <taxon>Spiralia</taxon>
        <taxon>Lophotrochozoa</taxon>
        <taxon>Mollusca</taxon>
        <taxon>Bivalvia</taxon>
        <taxon>Autobranchia</taxon>
        <taxon>Pteriomorphia</taxon>
        <taxon>Mytilida</taxon>
        <taxon>Mytiloidea</taxon>
        <taxon>Mytilidae</taxon>
        <taxon>Mytilinae</taxon>
        <taxon>Mytilus</taxon>
    </lineage>
</organism>
<dbReference type="AlphaFoldDB" id="A0A6J8E3N1"/>
<proteinExistence type="predicted"/>
<dbReference type="EMBL" id="CACVKT020008334">
    <property type="protein sequence ID" value="CAC5414162.1"/>
    <property type="molecule type" value="Genomic_DNA"/>
</dbReference>
<keyword evidence="2" id="KW-1185">Reference proteome</keyword>
<dbReference type="InterPro" id="IPR009057">
    <property type="entry name" value="Homeodomain-like_sf"/>
</dbReference>
<name>A0A6J8E3N1_MYTCO</name>
<dbReference type="SUPFAM" id="SSF46689">
    <property type="entry name" value="Homeodomain-like"/>
    <property type="match status" value="1"/>
</dbReference>
<evidence type="ECO:0000313" key="2">
    <source>
        <dbReference type="Proteomes" id="UP000507470"/>
    </source>
</evidence>
<accession>A0A6J8E3N1</accession>
<evidence type="ECO:0000313" key="1">
    <source>
        <dbReference type="EMBL" id="CAC5414162.1"/>
    </source>
</evidence>
<gene>
    <name evidence="1" type="ORF">MCOR_47002</name>
</gene>
<dbReference type="Proteomes" id="UP000507470">
    <property type="component" value="Unassembled WGS sequence"/>
</dbReference>